<gene>
    <name evidence="2" type="ordered locus">azo0379</name>
</gene>
<dbReference type="KEGG" id="aoa:dqs_0391"/>
<evidence type="ECO:0000256" key="1">
    <source>
        <dbReference type="SAM" id="MobiDB-lite"/>
    </source>
</evidence>
<dbReference type="KEGG" id="azo:azo0379"/>
<dbReference type="STRING" id="62928.azo0379"/>
<evidence type="ECO:0000313" key="3">
    <source>
        <dbReference type="Proteomes" id="UP000002588"/>
    </source>
</evidence>
<organism evidence="2 3">
    <name type="scientific">Azoarcus sp. (strain BH72)</name>
    <dbReference type="NCBI Taxonomy" id="418699"/>
    <lineage>
        <taxon>Bacteria</taxon>
        <taxon>Pseudomonadati</taxon>
        <taxon>Pseudomonadota</taxon>
        <taxon>Betaproteobacteria</taxon>
        <taxon>Rhodocyclales</taxon>
        <taxon>Zoogloeaceae</taxon>
        <taxon>Azoarcus</taxon>
    </lineage>
</organism>
<proteinExistence type="predicted"/>
<evidence type="ECO:0000313" key="2">
    <source>
        <dbReference type="EMBL" id="CAL92996.1"/>
    </source>
</evidence>
<keyword evidence="3" id="KW-1185">Reference proteome</keyword>
<name>A1K2E1_AZOSB</name>
<reference evidence="2 3" key="1">
    <citation type="journal article" date="2006" name="Nat. Biotechnol.">
        <title>Complete genome of the mutualistic, N2-fixing grass endophyte Azoarcus sp. strain BH72.</title>
        <authorList>
            <person name="Krause A."/>
            <person name="Ramakumar A."/>
            <person name="Bartels D."/>
            <person name="Battistoni F."/>
            <person name="Bekel T."/>
            <person name="Boch J."/>
            <person name="Boehm M."/>
            <person name="Friedrich F."/>
            <person name="Hurek T."/>
            <person name="Krause L."/>
            <person name="Linke B."/>
            <person name="McHardy A.C."/>
            <person name="Sarkar A."/>
            <person name="Schneiker S."/>
            <person name="Syed A.A."/>
            <person name="Thauer R."/>
            <person name="Vorhoelter F.-J."/>
            <person name="Weidner S."/>
            <person name="Puehler A."/>
            <person name="Reinhold-Hurek B."/>
            <person name="Kaiser O."/>
            <person name="Goesmann A."/>
        </authorList>
    </citation>
    <scope>NUCLEOTIDE SEQUENCE [LARGE SCALE GENOMIC DNA]</scope>
    <source>
        <strain evidence="2 3">BH72</strain>
    </source>
</reference>
<accession>A1K2E1</accession>
<feature type="region of interest" description="Disordered" evidence="1">
    <location>
        <begin position="80"/>
        <end position="110"/>
    </location>
</feature>
<dbReference type="HOGENOM" id="CLU_2165775_0_0_4"/>
<dbReference type="AlphaFoldDB" id="A1K2E1"/>
<feature type="compositionally biased region" description="Low complexity" evidence="1">
    <location>
        <begin position="97"/>
        <end position="110"/>
    </location>
</feature>
<sequence length="110" mass="11002">MRTPLLRAVLALVLVLAQTGALTHLLGHAAEVPQARSASTRIASDDRAPVDAFGVCLQCLALGGLDLPLGAGSAALDPGRPGVAHATHALPLPPSSAPALPRCRAPPALA</sequence>
<protein>
    <submittedName>
        <fullName evidence="2">Hypothetical secreted protein</fullName>
    </submittedName>
</protein>
<dbReference type="Proteomes" id="UP000002588">
    <property type="component" value="Chromosome"/>
</dbReference>
<dbReference type="EMBL" id="AM406670">
    <property type="protein sequence ID" value="CAL92996.1"/>
    <property type="molecule type" value="Genomic_DNA"/>
</dbReference>